<keyword evidence="3" id="KW-1185">Reference proteome</keyword>
<evidence type="ECO:0000313" key="3">
    <source>
        <dbReference type="Proteomes" id="UP001215280"/>
    </source>
</evidence>
<dbReference type="Proteomes" id="UP001215280">
    <property type="component" value="Unassembled WGS sequence"/>
</dbReference>
<sequence length="195" mass="21590">MGRWTQDTEDAERLPEGMKRIGYDMETARYKFCDREGNLYMGPANEEYGQLTLVAKKAMPPSVGTNDRLAKAFSSDSRSDLSVEIEPPESGPTFQDILPPHMIASPLSPLATSPTSEVSPGSRFRDAVRRTTLPSMQSVVNNVRRATTIRKPRDRDREKDGLLRNNSQTSSAFSRSKTPAGIVSSQSKHEKSATL</sequence>
<feature type="region of interest" description="Disordered" evidence="1">
    <location>
        <begin position="79"/>
        <end position="195"/>
    </location>
</feature>
<feature type="compositionally biased region" description="Polar residues" evidence="1">
    <location>
        <begin position="164"/>
        <end position="177"/>
    </location>
</feature>
<feature type="compositionally biased region" description="Polar residues" evidence="1">
    <location>
        <begin position="132"/>
        <end position="145"/>
    </location>
</feature>
<dbReference type="AlphaFoldDB" id="A0AAD7JR92"/>
<feature type="compositionally biased region" description="Low complexity" evidence="1">
    <location>
        <begin position="104"/>
        <end position="116"/>
    </location>
</feature>
<accession>A0AAD7JR92</accession>
<organism evidence="2 3">
    <name type="scientific">Mycena maculata</name>
    <dbReference type="NCBI Taxonomy" id="230809"/>
    <lineage>
        <taxon>Eukaryota</taxon>
        <taxon>Fungi</taxon>
        <taxon>Dikarya</taxon>
        <taxon>Basidiomycota</taxon>
        <taxon>Agaricomycotina</taxon>
        <taxon>Agaricomycetes</taxon>
        <taxon>Agaricomycetidae</taxon>
        <taxon>Agaricales</taxon>
        <taxon>Marasmiineae</taxon>
        <taxon>Mycenaceae</taxon>
        <taxon>Mycena</taxon>
    </lineage>
</organism>
<feature type="compositionally biased region" description="Basic and acidic residues" evidence="1">
    <location>
        <begin position="151"/>
        <end position="162"/>
    </location>
</feature>
<reference evidence="2" key="1">
    <citation type="submission" date="2023-03" db="EMBL/GenBank/DDBJ databases">
        <title>Massive genome expansion in bonnet fungi (Mycena s.s.) driven by repeated elements and novel gene families across ecological guilds.</title>
        <authorList>
            <consortium name="Lawrence Berkeley National Laboratory"/>
            <person name="Harder C.B."/>
            <person name="Miyauchi S."/>
            <person name="Viragh M."/>
            <person name="Kuo A."/>
            <person name="Thoen E."/>
            <person name="Andreopoulos B."/>
            <person name="Lu D."/>
            <person name="Skrede I."/>
            <person name="Drula E."/>
            <person name="Henrissat B."/>
            <person name="Morin E."/>
            <person name="Kohler A."/>
            <person name="Barry K."/>
            <person name="LaButti K."/>
            <person name="Morin E."/>
            <person name="Salamov A."/>
            <person name="Lipzen A."/>
            <person name="Mereny Z."/>
            <person name="Hegedus B."/>
            <person name="Baldrian P."/>
            <person name="Stursova M."/>
            <person name="Weitz H."/>
            <person name="Taylor A."/>
            <person name="Grigoriev I.V."/>
            <person name="Nagy L.G."/>
            <person name="Martin F."/>
            <person name="Kauserud H."/>
        </authorList>
    </citation>
    <scope>NUCLEOTIDE SEQUENCE</scope>
    <source>
        <strain evidence="2">CBHHK188m</strain>
    </source>
</reference>
<name>A0AAD7JR92_9AGAR</name>
<proteinExistence type="predicted"/>
<comment type="caution">
    <text evidence="2">The sequence shown here is derived from an EMBL/GenBank/DDBJ whole genome shotgun (WGS) entry which is preliminary data.</text>
</comment>
<dbReference type="EMBL" id="JARJLG010000027">
    <property type="protein sequence ID" value="KAJ7768717.1"/>
    <property type="molecule type" value="Genomic_DNA"/>
</dbReference>
<gene>
    <name evidence="2" type="ORF">DFH07DRAFT_807729</name>
</gene>
<protein>
    <submittedName>
        <fullName evidence="2">Uncharacterized protein</fullName>
    </submittedName>
</protein>
<evidence type="ECO:0000256" key="1">
    <source>
        <dbReference type="SAM" id="MobiDB-lite"/>
    </source>
</evidence>
<evidence type="ECO:0000313" key="2">
    <source>
        <dbReference type="EMBL" id="KAJ7768717.1"/>
    </source>
</evidence>